<name>A0A2P5VN42_GOSBA</name>
<evidence type="ECO:0000259" key="3">
    <source>
        <dbReference type="PROSITE" id="PS50197"/>
    </source>
</evidence>
<dbReference type="PROSITE" id="PS50294">
    <property type="entry name" value="WD_REPEATS_REGION"/>
    <property type="match status" value="1"/>
</dbReference>
<dbReference type="EMBL" id="KZ671933">
    <property type="protein sequence ID" value="PPR80265.1"/>
    <property type="molecule type" value="Genomic_DNA"/>
</dbReference>
<keyword evidence="1" id="KW-0853">WD repeat</keyword>
<protein>
    <recommendedName>
        <fullName evidence="3">BEACH domain-containing protein</fullName>
    </recommendedName>
</protein>
<dbReference type="Gene3D" id="1.10.1540.10">
    <property type="entry name" value="BEACH domain"/>
    <property type="match status" value="2"/>
</dbReference>
<dbReference type="CDD" id="cd06071">
    <property type="entry name" value="Beach"/>
    <property type="match status" value="1"/>
</dbReference>
<dbReference type="InterPro" id="IPR046851">
    <property type="entry name" value="NBCH_WD40"/>
</dbReference>
<feature type="region of interest" description="Disordered" evidence="2">
    <location>
        <begin position="133"/>
        <end position="155"/>
    </location>
</feature>
<evidence type="ECO:0000313" key="5">
    <source>
        <dbReference type="Proteomes" id="UP000239757"/>
    </source>
</evidence>
<evidence type="ECO:0000256" key="1">
    <source>
        <dbReference type="PROSITE-ProRule" id="PRU00221"/>
    </source>
</evidence>
<dbReference type="SUPFAM" id="SSF50978">
    <property type="entry name" value="WD40 repeat-like"/>
    <property type="match status" value="1"/>
</dbReference>
<dbReference type="Gene3D" id="2.130.10.10">
    <property type="entry name" value="YVTN repeat-like/Quinoprotein amine dehydrogenase"/>
    <property type="match status" value="2"/>
</dbReference>
<evidence type="ECO:0000313" key="4">
    <source>
        <dbReference type="EMBL" id="PPR80265.1"/>
    </source>
</evidence>
<dbReference type="InterPro" id="IPR001680">
    <property type="entry name" value="WD40_rpt"/>
</dbReference>
<sequence>MNPIKCVTFGSSCYYWREEYLPIFKRRLLIGLLDFAARELQAQTQVIAAAAAGVAAEGLSPMEAKAQAENAAQLSIFLVENAIVILMLVEDHLRLQSKLSCASRKAEGIVSPLSLVSPLYNYSNSIASTGRESTVRESIGRESSEGSDDRRSGNSGGLPLDVLASMADANGQISAKAMERLTAAAAAEPYDSVSSAFVSYGSCAMDIAEGWKYRIRLWYGVGFPRTGEFGAGGSGWELWSAALQKDPKGNWIELPLVKKSVSMLQALLLDDSGLGGGLGIGGGSGTGMGGMAAPYQLLDSDQPFLCMLRMVLLSMREDDNGADKMVTRNVGIEDGVPEALYHQGENIMSLDNSDGIAARNPESALLWRYGMLLGGTESCFAGIHELATADGLNPLAVGNPVLATDAPPLETALAMISPDWAAAFASPPAAMALAMIAAGASGAETPASPPTTQFKRESSMLERKTTKLHTFSSFHKPPTAPNKSSSFPKDKAAAKAAALAAARDLERNSKIGSGRGLCAIAMATSAQRRNASDMERVRRWNESEAMGVAWMECLQPVDTKSVYGKDFNALSYKFIAVLVASFALARNIQRSEIDRRTQVDLVARHQLFTGIRAWRKLVLCLIEMKCLFGPAGDQPSQARTLCMLRFMESSSRMRPYLRRNYTGTAHFGGAANFEDQSDLKNNQQDVISSSTAPILAAEAISTNLLNEDDEQPELDNEDNRGYENNQGGKDQPRLYGISGQPLHKMVESTHSQFSNEQDLVQSLSAVAPGYNSSELGERIVFELSSSMVRLLKIIRGTFQRPEQLLKRTQLMERWARWEISNFEYLMQLNTLAGRSYNDITQPVGALNPDRLKKFQERYVNFNDPVIPKFHYDSHYSSAGTVLYYLVRIEPFTTLSIQLQGRNFNHSDRIFSDVAATWNRVLEDMSDVPELFYLPEMLTNEYSINFGTTQVGRNLDSVKLPPWAQTPVDFIHKHRMALESEHVSAHLNEWIDLIFGYKQLGREAILSNNMFLYITYEGTVDINKISDPVQQCATRNKIAYFGQTPSQLLIVPHMKKMPLSEVLHLQTIFRNPRAVKPYAVPRPERCNLPASAIHACSDALIIVGTNAPAAHIAQHKWQPNTPDDQGTPFMFEHGKAIASSAGGALIRMLKMPAGSGSDEEQFPQALAYASSGIRSSSIVSITCDKEIVTGGHADNSIKLLSSDGAKTLETAFGHCAPVTCLALSPDNNYLVTGSRDTTVLLWRIHRALTSSSSSTSEATADPGTPTSTTGTLANTLAEKSRKHRIEGPIHVLRGHRNEVICCCVNSDLGIVVSCGHSSDVLLHSIRKGCLMRRFAGVVADTVCLSSAGIILTWNQLQHVLRTFTLNGIPVATAKVPSFGGLSCMEISVDGNSALIGMNSSSNGVFNNNQNFSFKNPGVDYSNLESEEIEELDIPSPSVCFLDLHALKVLHVLKLGKGQDIAALALDKDNTNLLVSTADKQLIIFTNPTVS</sequence>
<proteinExistence type="predicted"/>
<feature type="compositionally biased region" description="Acidic residues" evidence="2">
    <location>
        <begin position="706"/>
        <end position="716"/>
    </location>
</feature>
<accession>A0A2P5VN42</accession>
<feature type="region of interest" description="Disordered" evidence="2">
    <location>
        <begin position="705"/>
        <end position="735"/>
    </location>
</feature>
<feature type="region of interest" description="Disordered" evidence="2">
    <location>
        <begin position="1252"/>
        <end position="1271"/>
    </location>
</feature>
<dbReference type="PANTHER" id="PTHR13743">
    <property type="entry name" value="BEIGE/BEACH-RELATED"/>
    <property type="match status" value="1"/>
</dbReference>
<dbReference type="PANTHER" id="PTHR13743:SF157">
    <property type="entry name" value="BEACH DOMAIN-CONTAINING PROTEIN C2"/>
    <property type="match status" value="1"/>
</dbReference>
<dbReference type="Pfam" id="PF02138">
    <property type="entry name" value="Beach"/>
    <property type="match status" value="1"/>
</dbReference>
<feature type="compositionally biased region" description="Basic and acidic residues" evidence="2">
    <location>
        <begin position="133"/>
        <end position="152"/>
    </location>
</feature>
<dbReference type="SUPFAM" id="SSF81837">
    <property type="entry name" value="BEACH domain"/>
    <property type="match status" value="1"/>
</dbReference>
<dbReference type="InterPro" id="IPR015943">
    <property type="entry name" value="WD40/YVTN_repeat-like_dom_sf"/>
</dbReference>
<dbReference type="PROSITE" id="PS50197">
    <property type="entry name" value="BEACH"/>
    <property type="match status" value="1"/>
</dbReference>
<dbReference type="Proteomes" id="UP000239757">
    <property type="component" value="Unassembled WGS sequence"/>
</dbReference>
<dbReference type="InterPro" id="IPR000409">
    <property type="entry name" value="BEACH_dom"/>
</dbReference>
<dbReference type="PROSITE" id="PS50082">
    <property type="entry name" value="WD_REPEATS_2"/>
    <property type="match status" value="1"/>
</dbReference>
<feature type="domain" description="BEACH" evidence="3">
    <location>
        <begin position="770"/>
        <end position="1055"/>
    </location>
</feature>
<dbReference type="InterPro" id="IPR050865">
    <property type="entry name" value="BEACH_Domain"/>
</dbReference>
<dbReference type="OrthoDB" id="972882at2759"/>
<organism evidence="4 5">
    <name type="scientific">Gossypium barbadense</name>
    <name type="common">Sea Island cotton</name>
    <name type="synonym">Hibiscus barbadensis</name>
    <dbReference type="NCBI Taxonomy" id="3634"/>
    <lineage>
        <taxon>Eukaryota</taxon>
        <taxon>Viridiplantae</taxon>
        <taxon>Streptophyta</taxon>
        <taxon>Embryophyta</taxon>
        <taxon>Tracheophyta</taxon>
        <taxon>Spermatophyta</taxon>
        <taxon>Magnoliopsida</taxon>
        <taxon>eudicotyledons</taxon>
        <taxon>Gunneridae</taxon>
        <taxon>Pentapetalae</taxon>
        <taxon>rosids</taxon>
        <taxon>malvids</taxon>
        <taxon>Malvales</taxon>
        <taxon>Malvaceae</taxon>
        <taxon>Malvoideae</taxon>
        <taxon>Gossypium</taxon>
    </lineage>
</organism>
<dbReference type="InterPro" id="IPR036322">
    <property type="entry name" value="WD40_repeat_dom_sf"/>
</dbReference>
<dbReference type="InterPro" id="IPR036372">
    <property type="entry name" value="BEACH_dom_sf"/>
</dbReference>
<gene>
    <name evidence="4" type="ORF">GOBAR_AA40450</name>
</gene>
<dbReference type="SMART" id="SM00320">
    <property type="entry name" value="WD40"/>
    <property type="match status" value="3"/>
</dbReference>
<reference evidence="4 5" key="1">
    <citation type="submission" date="2015-01" db="EMBL/GenBank/DDBJ databases">
        <title>Genome of allotetraploid Gossypium barbadense reveals genomic plasticity and fiber elongation in cotton evolution.</title>
        <authorList>
            <person name="Chen X."/>
            <person name="Liu X."/>
            <person name="Zhao B."/>
            <person name="Zheng H."/>
            <person name="Hu Y."/>
            <person name="Lu G."/>
            <person name="Yang C."/>
            <person name="Chen J."/>
            <person name="Shan C."/>
            <person name="Zhang L."/>
            <person name="Zhou Y."/>
            <person name="Wang L."/>
            <person name="Guo W."/>
            <person name="Bai Y."/>
            <person name="Ruan J."/>
            <person name="Shangguan X."/>
            <person name="Mao Y."/>
            <person name="Jiang J."/>
            <person name="Zhu Y."/>
            <person name="Lei J."/>
            <person name="Kang H."/>
            <person name="Chen S."/>
            <person name="He X."/>
            <person name="Wang R."/>
            <person name="Wang Y."/>
            <person name="Chen J."/>
            <person name="Wang L."/>
            <person name="Yu S."/>
            <person name="Wang B."/>
            <person name="Wei J."/>
            <person name="Song S."/>
            <person name="Lu X."/>
            <person name="Gao Z."/>
            <person name="Gu W."/>
            <person name="Deng X."/>
            <person name="Ma D."/>
            <person name="Wang S."/>
            <person name="Liang W."/>
            <person name="Fang L."/>
            <person name="Cai C."/>
            <person name="Zhu X."/>
            <person name="Zhou B."/>
            <person name="Zhang Y."/>
            <person name="Chen Z."/>
            <person name="Xu S."/>
            <person name="Zhu R."/>
            <person name="Wang S."/>
            <person name="Zhang T."/>
            <person name="Zhao G."/>
        </authorList>
    </citation>
    <scope>NUCLEOTIDE SEQUENCE [LARGE SCALE GENOMIC DNA]</scope>
    <source>
        <strain evidence="5">cv. Xinhai21</strain>
        <tissue evidence="4">Leaf</tissue>
    </source>
</reference>
<dbReference type="Pfam" id="PF20426">
    <property type="entry name" value="NBCH_WD40"/>
    <property type="match status" value="1"/>
</dbReference>
<dbReference type="SMART" id="SM01026">
    <property type="entry name" value="Beach"/>
    <property type="match status" value="1"/>
</dbReference>
<feature type="repeat" description="WD" evidence="1">
    <location>
        <begin position="1210"/>
        <end position="1251"/>
    </location>
</feature>
<evidence type="ECO:0000256" key="2">
    <source>
        <dbReference type="SAM" id="MobiDB-lite"/>
    </source>
</evidence>